<evidence type="ECO:0000313" key="2">
    <source>
        <dbReference type="Proteomes" id="UP000030645"/>
    </source>
</evidence>
<reference evidence="2" key="1">
    <citation type="submission" date="2013-01" db="EMBL/GenBank/DDBJ databases">
        <title>Draft Genome Sequence of a Mulberry Tree, Morus notabilis C.K. Schneid.</title>
        <authorList>
            <person name="He N."/>
            <person name="Zhao S."/>
        </authorList>
    </citation>
    <scope>NUCLEOTIDE SEQUENCE</scope>
</reference>
<name>W9RJH2_9ROSA</name>
<accession>W9RJH2</accession>
<organism evidence="1 2">
    <name type="scientific">Morus notabilis</name>
    <dbReference type="NCBI Taxonomy" id="981085"/>
    <lineage>
        <taxon>Eukaryota</taxon>
        <taxon>Viridiplantae</taxon>
        <taxon>Streptophyta</taxon>
        <taxon>Embryophyta</taxon>
        <taxon>Tracheophyta</taxon>
        <taxon>Spermatophyta</taxon>
        <taxon>Magnoliopsida</taxon>
        <taxon>eudicotyledons</taxon>
        <taxon>Gunneridae</taxon>
        <taxon>Pentapetalae</taxon>
        <taxon>rosids</taxon>
        <taxon>fabids</taxon>
        <taxon>Rosales</taxon>
        <taxon>Moraceae</taxon>
        <taxon>Moreae</taxon>
        <taxon>Morus</taxon>
    </lineage>
</organism>
<evidence type="ECO:0000313" key="1">
    <source>
        <dbReference type="EMBL" id="EXB94474.1"/>
    </source>
</evidence>
<keyword evidence="2" id="KW-1185">Reference proteome</keyword>
<proteinExistence type="predicted"/>
<gene>
    <name evidence="1" type="ORF">L484_018975</name>
</gene>
<dbReference type="AlphaFoldDB" id="W9RJH2"/>
<dbReference type="Proteomes" id="UP000030645">
    <property type="component" value="Unassembled WGS sequence"/>
</dbReference>
<protein>
    <submittedName>
        <fullName evidence="1">Uncharacterized protein</fullName>
    </submittedName>
</protein>
<sequence length="129" mass="14813">MKIVVIRKKLGLNSIKYAPRLLENCVELQILLVGVRARVHDFLGMEEMPCSLIESHVHFVYVVFHYNEEEDYKKITHCGVISPKEHRALRLIVFLSLISFPKPPLSTVTSPKEHRAPLRRELSEIAIAA</sequence>
<dbReference type="EMBL" id="KE345160">
    <property type="protein sequence ID" value="EXB94474.1"/>
    <property type="molecule type" value="Genomic_DNA"/>
</dbReference>